<dbReference type="Pfam" id="PF00407">
    <property type="entry name" value="Bet_v_1"/>
    <property type="match status" value="1"/>
</dbReference>
<gene>
    <name evidence="3" type="ORF">IFM89_005144</name>
</gene>
<keyword evidence="4" id="KW-1185">Reference proteome</keyword>
<dbReference type="PANTHER" id="PTHR31338">
    <property type="entry name" value="POLYKETIDE CYCLASE/DEHYDRASE AND LIPID TRANSPORT SUPERFAMILY PROTEIN"/>
    <property type="match status" value="1"/>
</dbReference>
<dbReference type="SUPFAM" id="SSF55961">
    <property type="entry name" value="Bet v1-like"/>
    <property type="match status" value="1"/>
</dbReference>
<organism evidence="3 4">
    <name type="scientific">Coptis chinensis</name>
    <dbReference type="NCBI Taxonomy" id="261450"/>
    <lineage>
        <taxon>Eukaryota</taxon>
        <taxon>Viridiplantae</taxon>
        <taxon>Streptophyta</taxon>
        <taxon>Embryophyta</taxon>
        <taxon>Tracheophyta</taxon>
        <taxon>Spermatophyta</taxon>
        <taxon>Magnoliopsida</taxon>
        <taxon>Ranunculales</taxon>
        <taxon>Ranunculaceae</taxon>
        <taxon>Coptidoideae</taxon>
        <taxon>Coptis</taxon>
    </lineage>
</organism>
<dbReference type="InterPro" id="IPR023393">
    <property type="entry name" value="START-like_dom_sf"/>
</dbReference>
<evidence type="ECO:0000256" key="1">
    <source>
        <dbReference type="ARBA" id="ARBA00038242"/>
    </source>
</evidence>
<dbReference type="PANTHER" id="PTHR31338:SF16">
    <property type="entry name" value="POLYKETIDE CYCLASE_DEHYDRASE AND LIPID TRANSPORT SUPERFAMILY PROTEIN"/>
    <property type="match status" value="1"/>
</dbReference>
<proteinExistence type="inferred from homology"/>
<feature type="domain" description="Bet v I/Major latex protein" evidence="2">
    <location>
        <begin position="4"/>
        <end position="79"/>
    </location>
</feature>
<evidence type="ECO:0000313" key="4">
    <source>
        <dbReference type="Proteomes" id="UP000631114"/>
    </source>
</evidence>
<dbReference type="GO" id="GO:0006952">
    <property type="term" value="P:defense response"/>
    <property type="evidence" value="ECO:0007669"/>
    <property type="project" value="InterPro"/>
</dbReference>
<protein>
    <recommendedName>
        <fullName evidence="2">Bet v I/Major latex protein domain-containing protein</fullName>
    </recommendedName>
</protein>
<dbReference type="InterPro" id="IPR052006">
    <property type="entry name" value="MLP-like"/>
</dbReference>
<name>A0A835IHM8_9MAGN</name>
<dbReference type="EMBL" id="JADFTS010000002">
    <property type="protein sequence ID" value="KAF9619130.1"/>
    <property type="molecule type" value="Genomic_DNA"/>
</dbReference>
<comment type="caution">
    <text evidence="3">The sequence shown here is derived from an EMBL/GenBank/DDBJ whole genome shotgun (WGS) entry which is preliminary data.</text>
</comment>
<sequence length="90" mass="10028">MAGVCQAEVETEVKCNPHKFYEMMKYSLHHLPTIFPEGFTDAQILEGDGKSEGTLRLWKYILPGAQGTSIDATVQTVNKRATACFKVLHV</sequence>
<comment type="similarity">
    <text evidence="1">Belongs to the MLP family.</text>
</comment>
<dbReference type="AlphaFoldDB" id="A0A835IHM8"/>
<dbReference type="Gene3D" id="3.30.530.20">
    <property type="match status" value="1"/>
</dbReference>
<evidence type="ECO:0000259" key="2">
    <source>
        <dbReference type="Pfam" id="PF00407"/>
    </source>
</evidence>
<evidence type="ECO:0000313" key="3">
    <source>
        <dbReference type="EMBL" id="KAF9619130.1"/>
    </source>
</evidence>
<dbReference type="InterPro" id="IPR000916">
    <property type="entry name" value="Bet_v_I/MLP"/>
</dbReference>
<dbReference type="Proteomes" id="UP000631114">
    <property type="component" value="Unassembled WGS sequence"/>
</dbReference>
<reference evidence="3 4" key="1">
    <citation type="submission" date="2020-10" db="EMBL/GenBank/DDBJ databases">
        <title>The Coptis chinensis genome and diversification of protoberbering-type alkaloids.</title>
        <authorList>
            <person name="Wang B."/>
            <person name="Shu S."/>
            <person name="Song C."/>
            <person name="Liu Y."/>
        </authorList>
    </citation>
    <scope>NUCLEOTIDE SEQUENCE [LARGE SCALE GENOMIC DNA]</scope>
    <source>
        <strain evidence="3">HL-2020</strain>
        <tissue evidence="3">Leaf</tissue>
    </source>
</reference>
<dbReference type="OrthoDB" id="1870167at2759"/>
<accession>A0A835IHM8</accession>